<dbReference type="AlphaFoldDB" id="A0A834WVJ0"/>
<dbReference type="EMBL" id="JAAIUW010000005">
    <property type="protein sequence ID" value="KAF7833229.1"/>
    <property type="molecule type" value="Genomic_DNA"/>
</dbReference>
<evidence type="ECO:0000313" key="1">
    <source>
        <dbReference type="EMBL" id="KAF7833229.1"/>
    </source>
</evidence>
<keyword evidence="1" id="KW-0378">Hydrolase</keyword>
<reference evidence="1" key="1">
    <citation type="submission" date="2020-09" db="EMBL/GenBank/DDBJ databases">
        <title>Genome-Enabled Discovery of Anthraquinone Biosynthesis in Senna tora.</title>
        <authorList>
            <person name="Kang S.-H."/>
            <person name="Pandey R.P."/>
            <person name="Lee C.-M."/>
            <person name="Sim J.-S."/>
            <person name="Jeong J.-T."/>
            <person name="Choi B.-S."/>
            <person name="Jung M."/>
            <person name="Ginzburg D."/>
            <person name="Zhao K."/>
            <person name="Won S.Y."/>
            <person name="Oh T.-J."/>
            <person name="Yu Y."/>
            <person name="Kim N.-H."/>
            <person name="Lee O.R."/>
            <person name="Lee T.-H."/>
            <person name="Bashyal P."/>
            <person name="Kim T.-S."/>
            <person name="Lee W.-H."/>
            <person name="Kawkins C."/>
            <person name="Kim C.-K."/>
            <person name="Kim J.S."/>
            <person name="Ahn B.O."/>
            <person name="Rhee S.Y."/>
            <person name="Sohng J.K."/>
        </authorList>
    </citation>
    <scope>NUCLEOTIDE SEQUENCE</scope>
    <source>
        <tissue evidence="1">Leaf</tissue>
    </source>
</reference>
<dbReference type="OrthoDB" id="1746660at2759"/>
<protein>
    <submittedName>
        <fullName evidence="1">Retrotransposon gag domain, Retroviral aspartyl protease</fullName>
    </submittedName>
</protein>
<name>A0A834WVJ0_9FABA</name>
<dbReference type="Pfam" id="PF08284">
    <property type="entry name" value="RVP_2"/>
    <property type="match status" value="1"/>
</dbReference>
<dbReference type="InterPro" id="IPR021109">
    <property type="entry name" value="Peptidase_aspartic_dom_sf"/>
</dbReference>
<comment type="caution">
    <text evidence="1">The sequence shown here is derived from an EMBL/GenBank/DDBJ whole genome shotgun (WGS) entry which is preliminary data.</text>
</comment>
<accession>A0A834WVJ0</accession>
<organism evidence="1 2">
    <name type="scientific">Senna tora</name>
    <dbReference type="NCBI Taxonomy" id="362788"/>
    <lineage>
        <taxon>Eukaryota</taxon>
        <taxon>Viridiplantae</taxon>
        <taxon>Streptophyta</taxon>
        <taxon>Embryophyta</taxon>
        <taxon>Tracheophyta</taxon>
        <taxon>Spermatophyta</taxon>
        <taxon>Magnoliopsida</taxon>
        <taxon>eudicotyledons</taxon>
        <taxon>Gunneridae</taxon>
        <taxon>Pentapetalae</taxon>
        <taxon>rosids</taxon>
        <taxon>fabids</taxon>
        <taxon>Fabales</taxon>
        <taxon>Fabaceae</taxon>
        <taxon>Caesalpinioideae</taxon>
        <taxon>Cassia clade</taxon>
        <taxon>Senna</taxon>
    </lineage>
</organism>
<dbReference type="SUPFAM" id="SSF50630">
    <property type="entry name" value="Acid proteases"/>
    <property type="match status" value="1"/>
</dbReference>
<dbReference type="Gene3D" id="2.40.70.10">
    <property type="entry name" value="Acid Proteases"/>
    <property type="match status" value="1"/>
</dbReference>
<dbReference type="GO" id="GO:0006508">
    <property type="term" value="P:proteolysis"/>
    <property type="evidence" value="ECO:0007669"/>
    <property type="project" value="UniProtKB-KW"/>
</dbReference>
<gene>
    <name evidence="1" type="ORF">G2W53_015562</name>
</gene>
<keyword evidence="2" id="KW-1185">Reference proteome</keyword>
<proteinExistence type="predicted"/>
<keyword evidence="1" id="KW-0645">Protease</keyword>
<dbReference type="GO" id="GO:0008233">
    <property type="term" value="F:peptidase activity"/>
    <property type="evidence" value="ECO:0007669"/>
    <property type="project" value="UniProtKB-KW"/>
</dbReference>
<dbReference type="CDD" id="cd00303">
    <property type="entry name" value="retropepsin_like"/>
    <property type="match status" value="1"/>
</dbReference>
<sequence length="257" mass="28704">MDDAKVDVTVMYLEGDAFDLFAWINSERTILYWEELTGTIQEYRQEFAKRAARVTNCPEHCLLGIFLNGLKEELKADVRIHKPRTIYKAIRALVDAVEKDSSLGIRCKNSSLSVLEVTDAETETEDLCKNSKEINNGPGMAKITLCSLVKDSLDTTMTFKGVLHGKEVSILLNSAATYNFITRRVVTNLNIPTQPLKPFGVYTANGDLVKCDSWCTQTEVAFPNLTIIEDFCTFPLEGFDMVLGTKWLASLGTIQAN</sequence>
<dbReference type="Proteomes" id="UP000634136">
    <property type="component" value="Unassembled WGS sequence"/>
</dbReference>
<evidence type="ECO:0000313" key="2">
    <source>
        <dbReference type="Proteomes" id="UP000634136"/>
    </source>
</evidence>